<evidence type="ECO:0000256" key="6">
    <source>
        <dbReference type="ARBA" id="ARBA00023136"/>
    </source>
</evidence>
<name>A0A6J7GTJ5_9ZZZZ</name>
<feature type="transmembrane region" description="Helical" evidence="7">
    <location>
        <begin position="12"/>
        <end position="33"/>
    </location>
</feature>
<feature type="transmembrane region" description="Helical" evidence="7">
    <location>
        <begin position="221"/>
        <end position="239"/>
    </location>
</feature>
<evidence type="ECO:0000256" key="1">
    <source>
        <dbReference type="ARBA" id="ARBA00004651"/>
    </source>
</evidence>
<dbReference type="AlphaFoldDB" id="A0A6J7GTJ5"/>
<evidence type="ECO:0000256" key="2">
    <source>
        <dbReference type="ARBA" id="ARBA00022448"/>
    </source>
</evidence>
<evidence type="ECO:0000313" key="9">
    <source>
        <dbReference type="EMBL" id="CAB4910128.1"/>
    </source>
</evidence>
<feature type="transmembrane region" description="Helical" evidence="7">
    <location>
        <begin position="373"/>
        <end position="395"/>
    </location>
</feature>
<dbReference type="PANTHER" id="PTHR23513:SF9">
    <property type="entry name" value="ENTEROBACTIN EXPORTER ENTS"/>
    <property type="match status" value="1"/>
</dbReference>
<dbReference type="Gene3D" id="1.20.1250.20">
    <property type="entry name" value="MFS general substrate transporter like domains"/>
    <property type="match status" value="1"/>
</dbReference>
<dbReference type="InterPro" id="IPR010290">
    <property type="entry name" value="TM_effector"/>
</dbReference>
<evidence type="ECO:0000256" key="4">
    <source>
        <dbReference type="ARBA" id="ARBA00022692"/>
    </source>
</evidence>
<proteinExistence type="predicted"/>
<dbReference type="PANTHER" id="PTHR23513">
    <property type="entry name" value="INTEGRAL MEMBRANE EFFLUX PROTEIN-RELATED"/>
    <property type="match status" value="1"/>
</dbReference>
<feature type="transmembrane region" description="Helical" evidence="7">
    <location>
        <begin position="45"/>
        <end position="65"/>
    </location>
</feature>
<dbReference type="Pfam" id="PF05977">
    <property type="entry name" value="MFS_3"/>
    <property type="match status" value="1"/>
</dbReference>
<keyword evidence="5 7" id="KW-1133">Transmembrane helix</keyword>
<gene>
    <name evidence="9" type="ORF">UFOPK3610_00731</name>
</gene>
<dbReference type="EMBL" id="CAFBMR010000020">
    <property type="protein sequence ID" value="CAB4910128.1"/>
    <property type="molecule type" value="Genomic_DNA"/>
</dbReference>
<feature type="transmembrane region" description="Helical" evidence="7">
    <location>
        <begin position="170"/>
        <end position="189"/>
    </location>
</feature>
<dbReference type="GO" id="GO:0005886">
    <property type="term" value="C:plasma membrane"/>
    <property type="evidence" value="ECO:0007669"/>
    <property type="project" value="UniProtKB-SubCell"/>
</dbReference>
<feature type="transmembrane region" description="Helical" evidence="7">
    <location>
        <begin position="77"/>
        <end position="98"/>
    </location>
</feature>
<feature type="domain" description="Major facilitator superfamily (MFS) profile" evidence="8">
    <location>
        <begin position="211"/>
        <end position="417"/>
    </location>
</feature>
<evidence type="ECO:0000256" key="5">
    <source>
        <dbReference type="ARBA" id="ARBA00022989"/>
    </source>
</evidence>
<keyword evidence="2" id="KW-0813">Transport</keyword>
<accession>A0A6J7GTJ5</accession>
<dbReference type="InterPro" id="IPR036259">
    <property type="entry name" value="MFS_trans_sf"/>
</dbReference>
<dbReference type="PROSITE" id="PS50850">
    <property type="entry name" value="MFS"/>
    <property type="match status" value="1"/>
</dbReference>
<dbReference type="CDD" id="cd06173">
    <property type="entry name" value="MFS_MefA_like"/>
    <property type="match status" value="1"/>
</dbReference>
<dbReference type="GO" id="GO:0022857">
    <property type="term" value="F:transmembrane transporter activity"/>
    <property type="evidence" value="ECO:0007669"/>
    <property type="project" value="InterPro"/>
</dbReference>
<protein>
    <submittedName>
        <fullName evidence="9">Unannotated protein</fullName>
    </submittedName>
</protein>
<keyword evidence="3" id="KW-1003">Cell membrane</keyword>
<evidence type="ECO:0000259" key="8">
    <source>
        <dbReference type="PROSITE" id="PS50850"/>
    </source>
</evidence>
<keyword evidence="6 7" id="KW-0472">Membrane</keyword>
<dbReference type="SUPFAM" id="SSF103473">
    <property type="entry name" value="MFS general substrate transporter"/>
    <property type="match status" value="1"/>
</dbReference>
<comment type="subcellular location">
    <subcellularLocation>
        <location evidence="1">Cell membrane</location>
        <topology evidence="1">Multi-pass membrane protein</topology>
    </subcellularLocation>
</comment>
<organism evidence="9">
    <name type="scientific">freshwater metagenome</name>
    <dbReference type="NCBI Taxonomy" id="449393"/>
    <lineage>
        <taxon>unclassified sequences</taxon>
        <taxon>metagenomes</taxon>
        <taxon>ecological metagenomes</taxon>
    </lineage>
</organism>
<evidence type="ECO:0000256" key="7">
    <source>
        <dbReference type="SAM" id="Phobius"/>
    </source>
</evidence>
<sequence length="417" mass="44048">MDLTPLRDLRDFRLLFISGSITRLGSMMTYVAIPFQVAILTDSFIAVGLIGLAELVPLVFFGLFGGSLSDRLDRRRMVLIAEGAALLCSVGLLINSLVPSPSLMILYVIAMLFAALDGLQRPSLDAIFPAVVPHDRLSAASAVNSTSGTAAFLIGPAIGGLLLAGIGPSAVYAIDVLTFIVSILLLTRLRSVSTANEKHEGSVFSHIGDGLRYARGRRDILGTYAIDLIAMAFAFPYALFPFLAQSYDAPWSLGLLYSAAAVGSLIFAASSGWTSRVHHHGRMIVLAAMCWGAAIGLVALAGSVWIALGLLVVAGYFDMLSGHFRGLMWNQTIPDEVRGRMAGLELISYSVGPTLGQARAGFAAQRIGLGGSFATGGALCVVGVGIAAVALPALWRFDTRTDPNFALVRAQRAETNS</sequence>
<feature type="transmembrane region" description="Helical" evidence="7">
    <location>
        <begin position="251"/>
        <end position="272"/>
    </location>
</feature>
<evidence type="ECO:0000256" key="3">
    <source>
        <dbReference type="ARBA" id="ARBA00022475"/>
    </source>
</evidence>
<reference evidence="9" key="1">
    <citation type="submission" date="2020-05" db="EMBL/GenBank/DDBJ databases">
        <authorList>
            <person name="Chiriac C."/>
            <person name="Salcher M."/>
            <person name="Ghai R."/>
            <person name="Kavagutti S V."/>
        </authorList>
    </citation>
    <scope>NUCLEOTIDE SEQUENCE</scope>
</reference>
<keyword evidence="4 7" id="KW-0812">Transmembrane</keyword>
<dbReference type="InterPro" id="IPR020846">
    <property type="entry name" value="MFS_dom"/>
</dbReference>
<feature type="transmembrane region" description="Helical" evidence="7">
    <location>
        <begin position="284"/>
        <end position="317"/>
    </location>
</feature>